<dbReference type="InterPro" id="IPR003131">
    <property type="entry name" value="T1-type_BTB"/>
</dbReference>
<keyword evidence="4" id="KW-1185">Reference proteome</keyword>
<sequence length="282" mass="32126">MLGPNTQRGSGNTTENRETQEGTHQPRWVATWRGCRVSAGETRMSRTPTPRNLRPSPPSVSTVVELNVGGQVFTTTTDTLRKVPGSRLAEMLSSPASACKDAEGRFFIDRPGTFFHPILDYLRSGQVPQQHVPEVYREAQFYAIQPLVKLLEDMPQIFGEQVSRKQFLLQVPSYSENLELLLRLARAEAVGRRASQVVVCVVSSEEQATQCAELIYYLESQKMSVVKFVPCKLDCDRKDLLQCLEIDIKAQGYQVSYQEYQFYKAINAKLEDCFYTFTFTWW</sequence>
<evidence type="ECO:0000313" key="3">
    <source>
        <dbReference type="EMBL" id="KFO29386.1"/>
    </source>
</evidence>
<dbReference type="PANTHER" id="PTHR14499:SF3">
    <property type="entry name" value="BTB_POZ DOMAIN-CONTAINING PROTEIN KCTD14"/>
    <property type="match status" value="1"/>
</dbReference>
<dbReference type="GO" id="GO:0051260">
    <property type="term" value="P:protein homooligomerization"/>
    <property type="evidence" value="ECO:0007669"/>
    <property type="project" value="InterPro"/>
</dbReference>
<dbReference type="InterPro" id="IPR057890">
    <property type="entry name" value="KCTD7/14_C"/>
</dbReference>
<evidence type="ECO:0000256" key="1">
    <source>
        <dbReference type="SAM" id="MobiDB-lite"/>
    </source>
</evidence>
<dbReference type="Proteomes" id="UP000028990">
    <property type="component" value="Unassembled WGS sequence"/>
</dbReference>
<organism evidence="3 4">
    <name type="scientific">Fukomys damarensis</name>
    <name type="common">Damaraland mole rat</name>
    <name type="synonym">Cryptomys damarensis</name>
    <dbReference type="NCBI Taxonomy" id="885580"/>
    <lineage>
        <taxon>Eukaryota</taxon>
        <taxon>Metazoa</taxon>
        <taxon>Chordata</taxon>
        <taxon>Craniata</taxon>
        <taxon>Vertebrata</taxon>
        <taxon>Euteleostomi</taxon>
        <taxon>Mammalia</taxon>
        <taxon>Eutheria</taxon>
        <taxon>Euarchontoglires</taxon>
        <taxon>Glires</taxon>
        <taxon>Rodentia</taxon>
        <taxon>Hystricomorpha</taxon>
        <taxon>Bathyergidae</taxon>
        <taxon>Fukomys</taxon>
    </lineage>
</organism>
<dbReference type="Gene3D" id="3.30.710.10">
    <property type="entry name" value="Potassium Channel Kv1.1, Chain A"/>
    <property type="match status" value="1"/>
</dbReference>
<name>A0A091E2T8_FUKDA</name>
<feature type="region of interest" description="Disordered" evidence="1">
    <location>
        <begin position="39"/>
        <end position="59"/>
    </location>
</feature>
<proteinExistence type="predicted"/>
<dbReference type="InterPro" id="IPR011333">
    <property type="entry name" value="SKP1/BTB/POZ_sf"/>
</dbReference>
<feature type="domain" description="BTB" evidence="2">
    <location>
        <begin position="62"/>
        <end position="159"/>
    </location>
</feature>
<dbReference type="InterPro" id="IPR000210">
    <property type="entry name" value="BTB/POZ_dom"/>
</dbReference>
<dbReference type="SUPFAM" id="SSF54695">
    <property type="entry name" value="POZ domain"/>
    <property type="match status" value="1"/>
</dbReference>
<reference evidence="3 4" key="1">
    <citation type="submission" date="2013-11" db="EMBL/GenBank/DDBJ databases">
        <title>The Damaraland mole rat (Fukomys damarensis) genome and evolution of African mole rats.</title>
        <authorList>
            <person name="Gladyshev V.N."/>
            <person name="Fang X."/>
        </authorList>
    </citation>
    <scope>NUCLEOTIDE SEQUENCE [LARGE SCALE GENOMIC DNA]</scope>
    <source>
        <tissue evidence="3">Liver</tissue>
    </source>
</reference>
<dbReference type="STRING" id="885580.ENSFDAP00000014737"/>
<feature type="region of interest" description="Disordered" evidence="1">
    <location>
        <begin position="1"/>
        <end position="26"/>
    </location>
</feature>
<dbReference type="EMBL" id="KN122599">
    <property type="protein sequence ID" value="KFO29386.1"/>
    <property type="molecule type" value="Genomic_DNA"/>
</dbReference>
<evidence type="ECO:0000313" key="4">
    <source>
        <dbReference type="Proteomes" id="UP000028990"/>
    </source>
</evidence>
<dbReference type="PANTHER" id="PTHR14499">
    <property type="entry name" value="POTASSIUM CHANNEL TETRAMERIZATION DOMAIN-CONTAINING"/>
    <property type="match status" value="1"/>
</dbReference>
<accession>A0A091E2T8</accession>
<dbReference type="SMART" id="SM00225">
    <property type="entry name" value="BTB"/>
    <property type="match status" value="1"/>
</dbReference>
<dbReference type="AlphaFoldDB" id="A0A091E2T8"/>
<feature type="compositionally biased region" description="Polar residues" evidence="1">
    <location>
        <begin position="1"/>
        <end position="14"/>
    </location>
</feature>
<dbReference type="Pfam" id="PF25611">
    <property type="entry name" value="KCTD_C"/>
    <property type="match status" value="1"/>
</dbReference>
<gene>
    <name evidence="3" type="ORF">H920_09214</name>
</gene>
<dbReference type="eggNOG" id="KOG2723">
    <property type="taxonomic scope" value="Eukaryota"/>
</dbReference>
<evidence type="ECO:0000259" key="2">
    <source>
        <dbReference type="SMART" id="SM00225"/>
    </source>
</evidence>
<dbReference type="Pfam" id="PF02214">
    <property type="entry name" value="BTB_2"/>
    <property type="match status" value="1"/>
</dbReference>
<protein>
    <submittedName>
        <fullName evidence="3">BTB/POZ domain-containing protein KCTD14</fullName>
    </submittedName>
</protein>